<dbReference type="RefSeq" id="WP_070878022.1">
    <property type="nucleotide sequence ID" value="NZ_CAJFZX010000008.1"/>
</dbReference>
<keyword evidence="2" id="KW-1185">Reference proteome</keyword>
<evidence type="ECO:0000313" key="2">
    <source>
        <dbReference type="Proteomes" id="UP000441585"/>
    </source>
</evidence>
<dbReference type="Pfam" id="PF14156">
    <property type="entry name" value="AbbA_antirepres"/>
    <property type="match status" value="1"/>
</dbReference>
<reference evidence="1 2" key="1">
    <citation type="submission" date="2019-11" db="EMBL/GenBank/DDBJ databases">
        <title>Bacillus idriensis genome.</title>
        <authorList>
            <person name="Konopka E.N."/>
            <person name="Newman J.D."/>
        </authorList>
    </citation>
    <scope>NUCLEOTIDE SEQUENCE [LARGE SCALE GENOMIC DNA]</scope>
    <source>
        <strain evidence="1 2">DSM 19097</strain>
    </source>
</reference>
<sequence>MNSAVEILSSDDQKFLVELLLKQQYALELISSEIYDIESGTKQTDNATYQKLVSLYDRIRFEL</sequence>
<organism evidence="1 2">
    <name type="scientific">Metabacillus idriensis</name>
    <dbReference type="NCBI Taxonomy" id="324768"/>
    <lineage>
        <taxon>Bacteria</taxon>
        <taxon>Bacillati</taxon>
        <taxon>Bacillota</taxon>
        <taxon>Bacilli</taxon>
        <taxon>Bacillales</taxon>
        <taxon>Bacillaceae</taxon>
        <taxon>Metabacillus</taxon>
    </lineage>
</organism>
<gene>
    <name evidence="1" type="primary">abbA</name>
    <name evidence="1" type="ORF">GJU41_05350</name>
</gene>
<dbReference type="InterPro" id="IPR025446">
    <property type="entry name" value="Antirep_AbbA"/>
</dbReference>
<dbReference type="AlphaFoldDB" id="A0A6I2M5G9"/>
<evidence type="ECO:0000313" key="1">
    <source>
        <dbReference type="EMBL" id="MRX53388.1"/>
    </source>
</evidence>
<protein>
    <submittedName>
        <fullName evidence="1">Antirepressor AbbA</fullName>
    </submittedName>
</protein>
<name>A0A6I2M5G9_9BACI</name>
<comment type="caution">
    <text evidence="1">The sequence shown here is derived from an EMBL/GenBank/DDBJ whole genome shotgun (WGS) entry which is preliminary data.</text>
</comment>
<accession>A0A6I2M5G9</accession>
<proteinExistence type="predicted"/>
<dbReference type="EMBL" id="WKKF01000001">
    <property type="protein sequence ID" value="MRX53388.1"/>
    <property type="molecule type" value="Genomic_DNA"/>
</dbReference>
<dbReference type="Proteomes" id="UP000441585">
    <property type="component" value="Unassembled WGS sequence"/>
</dbReference>
<dbReference type="Gene3D" id="1.10.287.3030">
    <property type="match status" value="1"/>
</dbReference>